<evidence type="ECO:0000313" key="4">
    <source>
        <dbReference type="Proteomes" id="UP000308891"/>
    </source>
</evidence>
<feature type="domain" description="TonB C-terminal" evidence="2">
    <location>
        <begin position="145"/>
        <end position="234"/>
    </location>
</feature>
<dbReference type="InterPro" id="IPR037682">
    <property type="entry name" value="TonB_C"/>
</dbReference>
<dbReference type="EMBL" id="STGJ01000011">
    <property type="protein sequence ID" value="TIC81439.1"/>
    <property type="molecule type" value="Genomic_DNA"/>
</dbReference>
<dbReference type="RefSeq" id="WP_136553989.1">
    <property type="nucleotide sequence ID" value="NZ_STGJ01000011.1"/>
</dbReference>
<evidence type="ECO:0000256" key="1">
    <source>
        <dbReference type="SAM" id="MobiDB-lite"/>
    </source>
</evidence>
<accession>A0A4T0URC2</accession>
<organism evidence="3 4">
    <name type="scientific">Crenobacter intestini</name>
    <dbReference type="NCBI Taxonomy" id="2563443"/>
    <lineage>
        <taxon>Bacteria</taxon>
        <taxon>Pseudomonadati</taxon>
        <taxon>Pseudomonadota</taxon>
        <taxon>Betaproteobacteria</taxon>
        <taxon>Neisseriales</taxon>
        <taxon>Neisseriaceae</taxon>
        <taxon>Crenobacter</taxon>
    </lineage>
</organism>
<gene>
    <name evidence="3" type="ORF">E5K04_11010</name>
</gene>
<evidence type="ECO:0000313" key="3">
    <source>
        <dbReference type="EMBL" id="TIC81439.1"/>
    </source>
</evidence>
<dbReference type="GO" id="GO:0055085">
    <property type="term" value="P:transmembrane transport"/>
    <property type="evidence" value="ECO:0007669"/>
    <property type="project" value="InterPro"/>
</dbReference>
<evidence type="ECO:0000259" key="2">
    <source>
        <dbReference type="PROSITE" id="PS52015"/>
    </source>
</evidence>
<feature type="region of interest" description="Disordered" evidence="1">
    <location>
        <begin position="71"/>
        <end position="135"/>
    </location>
</feature>
<protein>
    <recommendedName>
        <fullName evidence="2">TonB C-terminal domain-containing protein</fullName>
    </recommendedName>
</protein>
<dbReference type="OrthoDB" id="8564443at2"/>
<keyword evidence="4" id="KW-1185">Reference proteome</keyword>
<dbReference type="Proteomes" id="UP000308891">
    <property type="component" value="Unassembled WGS sequence"/>
</dbReference>
<feature type="compositionally biased region" description="Low complexity" evidence="1">
    <location>
        <begin position="115"/>
        <end position="134"/>
    </location>
</feature>
<comment type="caution">
    <text evidence="3">The sequence shown here is derived from an EMBL/GenBank/DDBJ whole genome shotgun (WGS) entry which is preliminary data.</text>
</comment>
<dbReference type="Gene3D" id="3.30.1150.10">
    <property type="match status" value="1"/>
</dbReference>
<dbReference type="PROSITE" id="PS52015">
    <property type="entry name" value="TONB_CTD"/>
    <property type="match status" value="1"/>
</dbReference>
<dbReference type="Pfam" id="PF03544">
    <property type="entry name" value="TonB_C"/>
    <property type="match status" value="1"/>
</dbReference>
<dbReference type="SUPFAM" id="SSF74653">
    <property type="entry name" value="TolA/TonB C-terminal domain"/>
    <property type="match status" value="1"/>
</dbReference>
<dbReference type="AlphaFoldDB" id="A0A4T0URC2"/>
<sequence>MLEGRGLLIALAASLAVHWAVVRLWAAPQAASGSPGAPLRVLAPLPPAPVPAPAAATQAAVEPLPAAPLRPERAGALSSSHAALPPEAQAPDAVQPAEPRDAPAGTDALPPVSQPGEEAAVADPPGAPAAPDAPRGFGAVEYWPARLLDAPSQPLSPIELPTPAATPEGGARLELLVYVAADGSVDAVEVVSASPPGVLEAVALDVFGRARFEPGIKGGVAVRHYKRIAVGMSM</sequence>
<name>A0A4T0URC2_9NEIS</name>
<proteinExistence type="predicted"/>
<reference evidence="3 4" key="1">
    <citation type="submission" date="2019-04" db="EMBL/GenBank/DDBJ databases">
        <title>Crenobacter sp. nov.</title>
        <authorList>
            <person name="Shi S."/>
        </authorList>
    </citation>
    <scope>NUCLEOTIDE SEQUENCE [LARGE SCALE GENOMIC DNA]</scope>
    <source>
        <strain evidence="3 4">GY 70310</strain>
    </source>
</reference>